<organism evidence="2 3">
    <name type="scientific">Opitutus terrae (strain DSM 11246 / JCM 15787 / PB90-1)</name>
    <dbReference type="NCBI Taxonomy" id="452637"/>
    <lineage>
        <taxon>Bacteria</taxon>
        <taxon>Pseudomonadati</taxon>
        <taxon>Verrucomicrobiota</taxon>
        <taxon>Opitutia</taxon>
        <taxon>Opitutales</taxon>
        <taxon>Opitutaceae</taxon>
        <taxon>Opitutus</taxon>
    </lineage>
</organism>
<dbReference type="Proteomes" id="UP000007013">
    <property type="component" value="Chromosome"/>
</dbReference>
<dbReference type="RefSeq" id="WP_012373543.1">
    <property type="nucleotide sequence ID" value="NC_010571.1"/>
</dbReference>
<dbReference type="Gene3D" id="1.10.3210.10">
    <property type="entry name" value="Hypothetical protein af1432"/>
    <property type="match status" value="1"/>
</dbReference>
<evidence type="ECO:0000259" key="1">
    <source>
        <dbReference type="PROSITE" id="PS51833"/>
    </source>
</evidence>
<name>B1ZUG2_OPITP</name>
<dbReference type="EMBL" id="CP001032">
    <property type="protein sequence ID" value="ACB74005.1"/>
    <property type="molecule type" value="Genomic_DNA"/>
</dbReference>
<dbReference type="KEGG" id="ote:Oter_0716"/>
<dbReference type="Pfam" id="PF08668">
    <property type="entry name" value="HDOD"/>
    <property type="match status" value="1"/>
</dbReference>
<reference evidence="2 3" key="1">
    <citation type="journal article" date="2011" name="J. Bacteriol.">
        <title>Genome sequence of the verrucomicrobium Opitutus terrae PB90-1, an abundant inhabitant of rice paddy soil ecosystems.</title>
        <authorList>
            <person name="van Passel M.W."/>
            <person name="Kant R."/>
            <person name="Palva A."/>
            <person name="Copeland A."/>
            <person name="Lucas S."/>
            <person name="Lapidus A."/>
            <person name="Glavina del Rio T."/>
            <person name="Pitluck S."/>
            <person name="Goltsman E."/>
            <person name="Clum A."/>
            <person name="Sun H."/>
            <person name="Schmutz J."/>
            <person name="Larimer F.W."/>
            <person name="Land M.L."/>
            <person name="Hauser L."/>
            <person name="Kyrpides N."/>
            <person name="Mikhailova N."/>
            <person name="Richardson P.P."/>
            <person name="Janssen P.H."/>
            <person name="de Vos W.M."/>
            <person name="Smidt H."/>
        </authorList>
    </citation>
    <scope>NUCLEOTIDE SEQUENCE [LARGE SCALE GENOMIC DNA]</scope>
    <source>
        <strain evidence="3">DSM 11246 / JCM 15787 / PB90-1</strain>
    </source>
</reference>
<feature type="domain" description="HDOD" evidence="1">
    <location>
        <begin position="15"/>
        <end position="206"/>
    </location>
</feature>
<keyword evidence="3" id="KW-1185">Reference proteome</keyword>
<dbReference type="PANTHER" id="PTHR33525">
    <property type="match status" value="1"/>
</dbReference>
<dbReference type="AlphaFoldDB" id="B1ZUG2"/>
<dbReference type="PANTHER" id="PTHR33525:SF5">
    <property type="entry name" value="TWO COMPONENT SIGNAL TRANSDUCTION SYSTEM RESPONSE REGULATOR"/>
    <property type="match status" value="1"/>
</dbReference>
<dbReference type="PROSITE" id="PS51833">
    <property type="entry name" value="HDOD"/>
    <property type="match status" value="1"/>
</dbReference>
<dbReference type="InterPro" id="IPR013976">
    <property type="entry name" value="HDOD"/>
</dbReference>
<evidence type="ECO:0000313" key="2">
    <source>
        <dbReference type="EMBL" id="ACB74005.1"/>
    </source>
</evidence>
<sequence>MSLDRATIVSLGSKLAPAAAAFGRLQTLLEDPMTGTDEIVQLIRLDPALSFHVIRMSNSVIFGIREPNDTLEDAVGRVGFREIYRLVGLAATHQTCQSDLPCYRLKASRLWENAVATAAAAEVLASPGGADPGLAYTSGLLRTLGRVIINGVAGNQVYPGEAEWPLVAEWEQITFGVTAAEVTAMLLEHWRFPAQIVDAVRHHFDPFGRPEPNVGACVLNLACGVVARFGVDLPGETSHWIGSPTELRLANVPQSVLEECAFRAREHYSALCASVV</sequence>
<dbReference type="STRING" id="452637.Oter_0716"/>
<proteinExistence type="predicted"/>
<gene>
    <name evidence="2" type="ordered locus">Oter_0716</name>
</gene>
<dbReference type="InterPro" id="IPR052340">
    <property type="entry name" value="RNase_Y/CdgJ"/>
</dbReference>
<evidence type="ECO:0000313" key="3">
    <source>
        <dbReference type="Proteomes" id="UP000007013"/>
    </source>
</evidence>
<dbReference type="HOGENOM" id="CLU_048246_4_2_0"/>
<accession>B1ZUG2</accession>
<dbReference type="eggNOG" id="COG1639">
    <property type="taxonomic scope" value="Bacteria"/>
</dbReference>
<dbReference type="SUPFAM" id="SSF109604">
    <property type="entry name" value="HD-domain/PDEase-like"/>
    <property type="match status" value="1"/>
</dbReference>
<protein>
    <submittedName>
        <fullName evidence="2">Putative signal transduction protein</fullName>
    </submittedName>
</protein>
<dbReference type="OrthoDB" id="186304at2"/>